<dbReference type="AlphaFoldDB" id="A0A2I1FCP8"/>
<dbReference type="Proteomes" id="UP000232688">
    <property type="component" value="Unassembled WGS sequence"/>
</dbReference>
<dbReference type="OrthoDB" id="2355013at2759"/>
<dbReference type="VEuPathDB" id="FungiDB:FUN_017722"/>
<evidence type="ECO:0000256" key="1">
    <source>
        <dbReference type="SAM" id="SignalP"/>
    </source>
</evidence>
<feature type="chain" id="PRO_5014196225" description="Phosphatidylglycerol/phosphatidylinositol transfer protein" evidence="1">
    <location>
        <begin position="21"/>
        <end position="146"/>
    </location>
</feature>
<evidence type="ECO:0000313" key="3">
    <source>
        <dbReference type="EMBL" id="PKC55529.1"/>
    </source>
</evidence>
<evidence type="ECO:0000313" key="2">
    <source>
        <dbReference type="EMBL" id="CAB5350301.1"/>
    </source>
</evidence>
<dbReference type="Proteomes" id="UP000684084">
    <property type="component" value="Unassembled WGS sequence"/>
</dbReference>
<sequence>MKQNYIFVIVLLATLLLINALPHQLQERDVIFVPCHIGSLNPIKVTVQPDPPPVTGSFVLYISGTLKVGTLSAGSTLDVRAIGDDGKLLDDPLVYDICESLTCPTKYFGLKVNLQSKNLLPTFSIIVQILSSAGQSLGCSIGTVTG</sequence>
<gene>
    <name evidence="2" type="ORF">CHRIB12_LOCUS4944</name>
    <name evidence="3" type="ORF">RhiirA1_475447</name>
</gene>
<accession>A0A2I1FCP8</accession>
<evidence type="ECO:0000313" key="5">
    <source>
        <dbReference type="Proteomes" id="UP000684084"/>
    </source>
</evidence>
<protein>
    <recommendedName>
        <fullName evidence="6">Phosphatidylglycerol/phosphatidylinositol transfer protein</fullName>
    </recommendedName>
</protein>
<name>A0A2I1FCP8_9GLOM</name>
<evidence type="ECO:0008006" key="6">
    <source>
        <dbReference type="Google" id="ProtNLM"/>
    </source>
</evidence>
<dbReference type="EMBL" id="CAGKOT010000007">
    <property type="protein sequence ID" value="CAB5350301.1"/>
    <property type="molecule type" value="Genomic_DNA"/>
</dbReference>
<feature type="signal peptide" evidence="1">
    <location>
        <begin position="1"/>
        <end position="20"/>
    </location>
</feature>
<dbReference type="VEuPathDB" id="FungiDB:RhiirFUN_023093"/>
<proteinExistence type="predicted"/>
<keyword evidence="1" id="KW-0732">Signal</keyword>
<dbReference type="EMBL" id="LLXH01002545">
    <property type="protein sequence ID" value="PKC55529.1"/>
    <property type="molecule type" value="Genomic_DNA"/>
</dbReference>
<organism evidence="2 5">
    <name type="scientific">Rhizophagus irregularis</name>
    <dbReference type="NCBI Taxonomy" id="588596"/>
    <lineage>
        <taxon>Eukaryota</taxon>
        <taxon>Fungi</taxon>
        <taxon>Fungi incertae sedis</taxon>
        <taxon>Mucoromycota</taxon>
        <taxon>Glomeromycotina</taxon>
        <taxon>Glomeromycetes</taxon>
        <taxon>Glomerales</taxon>
        <taxon>Glomeraceae</taxon>
        <taxon>Rhizophagus</taxon>
    </lineage>
</organism>
<evidence type="ECO:0000313" key="4">
    <source>
        <dbReference type="Proteomes" id="UP000232688"/>
    </source>
</evidence>
<reference evidence="3 4" key="2">
    <citation type="submission" date="2017-10" db="EMBL/GenBank/DDBJ databases">
        <title>Genome analyses suggest a sexual origin of heterokaryosis in a supposedly ancient asexual fungus.</title>
        <authorList>
            <person name="Corradi N."/>
            <person name="Sedzielewska K."/>
            <person name="Noel J."/>
            <person name="Charron P."/>
            <person name="Farinelli L."/>
            <person name="Marton T."/>
            <person name="Kruger M."/>
            <person name="Pelin A."/>
            <person name="Brachmann A."/>
            <person name="Corradi N."/>
        </authorList>
    </citation>
    <scope>NUCLEOTIDE SEQUENCE [LARGE SCALE GENOMIC DNA]</scope>
    <source>
        <strain evidence="3 4">A1</strain>
    </source>
</reference>
<comment type="caution">
    <text evidence="2">The sequence shown here is derived from an EMBL/GenBank/DDBJ whole genome shotgun (WGS) entry which is preliminary data.</text>
</comment>
<dbReference type="VEuPathDB" id="FungiDB:RhiirA1_475447"/>
<reference evidence="3 4" key="1">
    <citation type="submission" date="2017-10" db="EMBL/GenBank/DDBJ databases">
        <title>Extensive intraspecific genome diversity in a model arbuscular mycorrhizal fungus.</title>
        <authorList>
            <person name="Chen E.C.H."/>
            <person name="Morin E."/>
            <person name="Baudet D."/>
            <person name="Noel J."/>
            <person name="Ndikumana S."/>
            <person name="Charron P."/>
            <person name="St-Onge C."/>
            <person name="Giorgi J."/>
            <person name="Grigoriev I.V."/>
            <person name="Roux C."/>
            <person name="Martin F.M."/>
            <person name="Corradi N."/>
        </authorList>
    </citation>
    <scope>NUCLEOTIDE SEQUENCE [LARGE SCALE GENOMIC DNA]</scope>
    <source>
        <strain evidence="3 4">A1</strain>
    </source>
</reference>
<reference evidence="2" key="3">
    <citation type="submission" date="2020-05" db="EMBL/GenBank/DDBJ databases">
        <authorList>
            <person name="Rincon C."/>
            <person name="Sanders R I."/>
            <person name="Robbins C."/>
            <person name="Chaturvedi A."/>
        </authorList>
    </citation>
    <scope>NUCLEOTIDE SEQUENCE</scope>
    <source>
        <strain evidence="2">CHB12</strain>
    </source>
</reference>